<reference evidence="10 11" key="2">
    <citation type="journal article" date="2010" name="Stand. Genomic Sci.">
        <title>Complete genome sequence of Sulfurospirillum deleyianum type strain (5175).</title>
        <authorList>
            <person name="Sikorski J."/>
            <person name="Lapidus A."/>
            <person name="Copeland A."/>
            <person name="Glavina Del Rio T."/>
            <person name="Nolan M."/>
            <person name="Lucas S."/>
            <person name="Chen F."/>
            <person name="Tice H."/>
            <person name="Cheng J.F."/>
            <person name="Saunders E."/>
            <person name="Bruce D."/>
            <person name="Goodwin L."/>
            <person name="Pitluck S."/>
            <person name="Ovchinnikova G."/>
            <person name="Pati A."/>
            <person name="Ivanova N."/>
            <person name="Mavromatis K."/>
            <person name="Chen A."/>
            <person name="Palaniappan K."/>
            <person name="Chain P."/>
            <person name="Land M."/>
            <person name="Hauser L."/>
            <person name="Chang Y.J."/>
            <person name="Jeffries C.D."/>
            <person name="Brettin T."/>
            <person name="Detter J.C."/>
            <person name="Han C."/>
            <person name="Rohde M."/>
            <person name="Lang E."/>
            <person name="Spring S."/>
            <person name="Goker M."/>
            <person name="Bristow J."/>
            <person name="Eisen J.A."/>
            <person name="Markowitz V."/>
            <person name="Hugenholtz P."/>
            <person name="Kyrpides N.C."/>
            <person name="Klenk H.P."/>
        </authorList>
    </citation>
    <scope>NUCLEOTIDE SEQUENCE [LARGE SCALE GENOMIC DNA]</scope>
    <source>
        <strain evidence="11">ATCC 51133 / DSM 6946 / 5175</strain>
    </source>
</reference>
<dbReference type="CDD" id="cd00383">
    <property type="entry name" value="trans_reg_C"/>
    <property type="match status" value="1"/>
</dbReference>
<feature type="domain" description="OmpR/PhoB-type" evidence="9">
    <location>
        <begin position="126"/>
        <end position="219"/>
    </location>
</feature>
<evidence type="ECO:0000313" key="11">
    <source>
        <dbReference type="Proteomes" id="UP000002222"/>
    </source>
</evidence>
<proteinExistence type="predicted"/>
<dbReference type="GO" id="GO:0006355">
    <property type="term" value="P:regulation of DNA-templated transcription"/>
    <property type="evidence" value="ECO:0007669"/>
    <property type="project" value="InterPro"/>
</dbReference>
<evidence type="ECO:0000256" key="5">
    <source>
        <dbReference type="ARBA" id="ARBA00023163"/>
    </source>
</evidence>
<dbReference type="OrthoDB" id="8912111at2"/>
<dbReference type="Proteomes" id="UP000002222">
    <property type="component" value="Chromosome"/>
</dbReference>
<gene>
    <name evidence="10" type="ordered locus">Sdel_0257</name>
</gene>
<dbReference type="eggNOG" id="COG0745">
    <property type="taxonomic scope" value="Bacteria"/>
</dbReference>
<evidence type="ECO:0000256" key="6">
    <source>
        <dbReference type="PROSITE-ProRule" id="PRU00169"/>
    </source>
</evidence>
<evidence type="ECO:0000256" key="2">
    <source>
        <dbReference type="ARBA" id="ARBA00023012"/>
    </source>
</evidence>
<dbReference type="GO" id="GO:0000156">
    <property type="term" value="F:phosphorelay response regulator activity"/>
    <property type="evidence" value="ECO:0007669"/>
    <property type="project" value="TreeGrafter"/>
</dbReference>
<dbReference type="KEGG" id="sdl:Sdel_0257"/>
<dbReference type="EMBL" id="CP001816">
    <property type="protein sequence ID" value="ACZ11294.1"/>
    <property type="molecule type" value="Genomic_DNA"/>
</dbReference>
<feature type="DNA-binding region" description="OmpR/PhoB-type" evidence="7">
    <location>
        <begin position="126"/>
        <end position="219"/>
    </location>
</feature>
<dbReference type="GO" id="GO:0000976">
    <property type="term" value="F:transcription cis-regulatory region binding"/>
    <property type="evidence" value="ECO:0007669"/>
    <property type="project" value="TreeGrafter"/>
</dbReference>
<dbReference type="InterPro" id="IPR039420">
    <property type="entry name" value="WalR-like"/>
</dbReference>
<keyword evidence="5" id="KW-0804">Transcription</keyword>
<dbReference type="InterPro" id="IPR036388">
    <property type="entry name" value="WH-like_DNA-bd_sf"/>
</dbReference>
<protein>
    <submittedName>
        <fullName evidence="10">Response regulator receiver</fullName>
    </submittedName>
</protein>
<dbReference type="SUPFAM" id="SSF52172">
    <property type="entry name" value="CheY-like"/>
    <property type="match status" value="1"/>
</dbReference>
<dbReference type="PROSITE" id="PS51755">
    <property type="entry name" value="OMPR_PHOB"/>
    <property type="match status" value="1"/>
</dbReference>
<sequence length="219" mass="25665" precursor="true">MKILLLEDDFTYQESIQDSLEAMGYSVDAYDDGEKALDALFEKQYHLALLDIRVPSMDGYEILKEIRKAKLDVPIIFITSLTDINNLSLGYELGCNDYLRKPFSLKELQYRVCQTLKSYHLHSTLERIPLSHGFSYCTDEQTLWFENVEITLSNYERKLLFIFVKNRGHFVSMERIHEAVWEGKEIGENDIRMLIKKLRDKTDKDFIITAKGIGYKIEK</sequence>
<evidence type="ECO:0000259" key="9">
    <source>
        <dbReference type="PROSITE" id="PS51755"/>
    </source>
</evidence>
<keyword evidence="1 6" id="KW-0597">Phosphoprotein</keyword>
<dbReference type="Pfam" id="PF00486">
    <property type="entry name" value="Trans_reg_C"/>
    <property type="match status" value="1"/>
</dbReference>
<evidence type="ECO:0000259" key="8">
    <source>
        <dbReference type="PROSITE" id="PS50110"/>
    </source>
</evidence>
<dbReference type="SUPFAM" id="SSF46894">
    <property type="entry name" value="C-terminal effector domain of the bipartite response regulators"/>
    <property type="match status" value="1"/>
</dbReference>
<reference evidence="11" key="1">
    <citation type="submission" date="2009-11" db="EMBL/GenBank/DDBJ databases">
        <title>The complete genome of Sulfurospirillum deleyianum DSM 6946.</title>
        <authorList>
            <consortium name="US DOE Joint Genome Institute (JGI-PGF)"/>
            <person name="Lucas S."/>
            <person name="Copeland A."/>
            <person name="Lapidus A."/>
            <person name="Glavina del Rio T."/>
            <person name="Dalin E."/>
            <person name="Tice H."/>
            <person name="Bruce D."/>
            <person name="Goodwin L."/>
            <person name="Pitluck S."/>
            <person name="Kyrpides N."/>
            <person name="Mavromatis K."/>
            <person name="Ivanova N."/>
            <person name="Ovchinnikova G."/>
            <person name="Munk A.C."/>
            <person name="Lu M."/>
            <person name="Brettin T."/>
            <person name="Detter J.C."/>
            <person name="Han C."/>
            <person name="Tapia R."/>
            <person name="Larimer F."/>
            <person name="Land M."/>
            <person name="Hauser L."/>
            <person name="Markowitz V."/>
            <person name="Cheng J.F."/>
            <person name="Hugenholtz P."/>
            <person name="Woyke T."/>
            <person name="Wu D."/>
            <person name="Aumann P."/>
            <person name="Schneider S."/>
            <person name="Lang E."/>
            <person name="Spring S."/>
            <person name="Klenk H.P."/>
            <person name="Eisen J.A."/>
        </authorList>
    </citation>
    <scope>NUCLEOTIDE SEQUENCE [LARGE SCALE GENOMIC DNA]</scope>
    <source>
        <strain evidence="11">ATCC 51133 / DSM 6946 / 5175</strain>
    </source>
</reference>
<accession>D1B0H5</accession>
<dbReference type="SMART" id="SM00862">
    <property type="entry name" value="Trans_reg_C"/>
    <property type="match status" value="1"/>
</dbReference>
<evidence type="ECO:0000256" key="3">
    <source>
        <dbReference type="ARBA" id="ARBA00023015"/>
    </source>
</evidence>
<dbReference type="InterPro" id="IPR001867">
    <property type="entry name" value="OmpR/PhoB-type_DNA-bd"/>
</dbReference>
<feature type="modified residue" description="4-aspartylphosphate" evidence="6">
    <location>
        <position position="51"/>
    </location>
</feature>
<name>D1B0H5_SULD5</name>
<dbReference type="PANTHER" id="PTHR48111:SF21">
    <property type="entry name" value="DNA-BINDING DUAL MASTER TRANSCRIPTIONAL REGULATOR RPAA"/>
    <property type="match status" value="1"/>
</dbReference>
<evidence type="ECO:0000256" key="4">
    <source>
        <dbReference type="ARBA" id="ARBA00023125"/>
    </source>
</evidence>
<dbReference type="GO" id="GO:0005829">
    <property type="term" value="C:cytosol"/>
    <property type="evidence" value="ECO:0007669"/>
    <property type="project" value="TreeGrafter"/>
</dbReference>
<dbReference type="PROSITE" id="PS50110">
    <property type="entry name" value="RESPONSE_REGULATORY"/>
    <property type="match status" value="1"/>
</dbReference>
<evidence type="ECO:0000256" key="1">
    <source>
        <dbReference type="ARBA" id="ARBA00022553"/>
    </source>
</evidence>
<evidence type="ECO:0000256" key="7">
    <source>
        <dbReference type="PROSITE-ProRule" id="PRU01091"/>
    </source>
</evidence>
<evidence type="ECO:0000313" key="10">
    <source>
        <dbReference type="EMBL" id="ACZ11294.1"/>
    </source>
</evidence>
<keyword evidence="4 7" id="KW-0238">DNA-binding</keyword>
<organism evidence="10 11">
    <name type="scientific">Sulfurospirillum deleyianum (strain ATCC 51133 / DSM 6946 / 5175)</name>
    <dbReference type="NCBI Taxonomy" id="525898"/>
    <lineage>
        <taxon>Bacteria</taxon>
        <taxon>Pseudomonadati</taxon>
        <taxon>Campylobacterota</taxon>
        <taxon>Epsilonproteobacteria</taxon>
        <taxon>Campylobacterales</taxon>
        <taxon>Sulfurospirillaceae</taxon>
        <taxon>Sulfurospirillum</taxon>
    </lineage>
</organism>
<dbReference type="PANTHER" id="PTHR48111">
    <property type="entry name" value="REGULATOR OF RPOS"/>
    <property type="match status" value="1"/>
</dbReference>
<dbReference type="STRING" id="525898.Sdel_0257"/>
<dbReference type="Gene3D" id="1.10.10.10">
    <property type="entry name" value="Winged helix-like DNA-binding domain superfamily/Winged helix DNA-binding domain"/>
    <property type="match status" value="1"/>
</dbReference>
<dbReference type="InterPro" id="IPR016032">
    <property type="entry name" value="Sig_transdc_resp-reg_C-effctor"/>
</dbReference>
<dbReference type="GO" id="GO:0032993">
    <property type="term" value="C:protein-DNA complex"/>
    <property type="evidence" value="ECO:0007669"/>
    <property type="project" value="TreeGrafter"/>
</dbReference>
<dbReference type="AlphaFoldDB" id="D1B0H5"/>
<keyword evidence="11" id="KW-1185">Reference proteome</keyword>
<keyword evidence="2" id="KW-0902">Two-component regulatory system</keyword>
<dbReference type="CDD" id="cd17574">
    <property type="entry name" value="REC_OmpR"/>
    <property type="match status" value="1"/>
</dbReference>
<keyword evidence="3" id="KW-0805">Transcription regulation</keyword>
<dbReference type="HOGENOM" id="CLU_000445_30_3_7"/>
<dbReference type="InterPro" id="IPR011006">
    <property type="entry name" value="CheY-like_superfamily"/>
</dbReference>
<dbReference type="InterPro" id="IPR001789">
    <property type="entry name" value="Sig_transdc_resp-reg_receiver"/>
</dbReference>
<dbReference type="RefSeq" id="WP_012856060.1">
    <property type="nucleotide sequence ID" value="NC_013512.1"/>
</dbReference>
<dbReference type="SMART" id="SM00448">
    <property type="entry name" value="REC"/>
    <property type="match status" value="1"/>
</dbReference>
<feature type="domain" description="Response regulatory" evidence="8">
    <location>
        <begin position="2"/>
        <end position="116"/>
    </location>
</feature>
<dbReference type="Pfam" id="PF00072">
    <property type="entry name" value="Response_reg"/>
    <property type="match status" value="1"/>
</dbReference>
<dbReference type="Gene3D" id="3.40.50.2300">
    <property type="match status" value="1"/>
</dbReference>